<evidence type="ECO:0000313" key="2">
    <source>
        <dbReference type="EMBL" id="SSA45107.1"/>
    </source>
</evidence>
<evidence type="ECO:0000256" key="1">
    <source>
        <dbReference type="SAM" id="MobiDB-lite"/>
    </source>
</evidence>
<dbReference type="OrthoDB" id="9969335at2"/>
<protein>
    <submittedName>
        <fullName evidence="2">Uncharacterized protein</fullName>
    </submittedName>
</protein>
<gene>
    <name evidence="2" type="ORF">SAMN05216184_11197</name>
</gene>
<dbReference type="AlphaFoldDB" id="A0A2Y9ARI8"/>
<evidence type="ECO:0000313" key="3">
    <source>
        <dbReference type="Proteomes" id="UP000250222"/>
    </source>
</evidence>
<organism evidence="2 3">
    <name type="scientific">Georgenia satyanarayanai</name>
    <dbReference type="NCBI Taxonomy" id="860221"/>
    <lineage>
        <taxon>Bacteria</taxon>
        <taxon>Bacillati</taxon>
        <taxon>Actinomycetota</taxon>
        <taxon>Actinomycetes</taxon>
        <taxon>Micrococcales</taxon>
        <taxon>Bogoriellaceae</taxon>
        <taxon>Georgenia</taxon>
    </lineage>
</organism>
<sequence length="92" mass="9668">METYDSTVKLARALRPGDVLVGVGPRGERLVPVREASRTGGEVVVVTDEQTLRLRPRDEVRVAHPDVAGPPAPEGTDPARGEADATAPTSTA</sequence>
<dbReference type="Proteomes" id="UP000250222">
    <property type="component" value="Unassembled WGS sequence"/>
</dbReference>
<dbReference type="RefSeq" id="WP_110853179.1">
    <property type="nucleotide sequence ID" value="NZ_QKLZ01000011.1"/>
</dbReference>
<accession>A0A2Y9ARI8</accession>
<proteinExistence type="predicted"/>
<dbReference type="EMBL" id="UETB01000011">
    <property type="protein sequence ID" value="SSA45107.1"/>
    <property type="molecule type" value="Genomic_DNA"/>
</dbReference>
<keyword evidence="3" id="KW-1185">Reference proteome</keyword>
<name>A0A2Y9ARI8_9MICO</name>
<feature type="region of interest" description="Disordered" evidence="1">
    <location>
        <begin position="61"/>
        <end position="92"/>
    </location>
</feature>
<reference evidence="2 3" key="1">
    <citation type="submission" date="2016-10" db="EMBL/GenBank/DDBJ databases">
        <authorList>
            <person name="Cai Z."/>
        </authorList>
    </citation>
    <scope>NUCLEOTIDE SEQUENCE [LARGE SCALE GENOMIC DNA]</scope>
    <source>
        <strain evidence="2 3">CGMCC 1.10826</strain>
    </source>
</reference>